<keyword evidence="1" id="KW-0472">Membrane</keyword>
<name>A0A179BKG7_ACIFR</name>
<feature type="transmembrane region" description="Helical" evidence="1">
    <location>
        <begin position="75"/>
        <end position="95"/>
    </location>
</feature>
<protein>
    <submittedName>
        <fullName evidence="2">Uncharacterized protein</fullName>
    </submittedName>
</protein>
<feature type="transmembrane region" description="Helical" evidence="1">
    <location>
        <begin position="101"/>
        <end position="121"/>
    </location>
</feature>
<comment type="caution">
    <text evidence="2">The sequence shown here is derived from an EMBL/GenBank/DDBJ whole genome shotgun (WGS) entry which is preliminary data.</text>
</comment>
<dbReference type="EMBL" id="LVXZ01000046">
    <property type="protein sequence ID" value="OAP92182.1"/>
    <property type="molecule type" value="Genomic_DNA"/>
</dbReference>
<gene>
    <name evidence="2" type="ORF">A4H96_04530</name>
</gene>
<evidence type="ECO:0000313" key="3">
    <source>
        <dbReference type="Proteomes" id="UP000078302"/>
    </source>
</evidence>
<organism evidence="2 3">
    <name type="scientific">Acidithiobacillus ferrooxidans</name>
    <name type="common">Thiobacillus ferrooxidans</name>
    <dbReference type="NCBI Taxonomy" id="920"/>
    <lineage>
        <taxon>Bacteria</taxon>
        <taxon>Pseudomonadati</taxon>
        <taxon>Pseudomonadota</taxon>
        <taxon>Acidithiobacillia</taxon>
        <taxon>Acidithiobacillales</taxon>
        <taxon>Acidithiobacillaceae</taxon>
        <taxon>Acidithiobacillus</taxon>
    </lineage>
</organism>
<sequence length="160" mass="18271">MMKDDQLAEIAAELYENPVCIAWSKFWVVRKAHAVYLPLWNRILVSDAYQHASPEALRCLVAHELGHARDGALRFVLWGYLVSGLLMVALNWLYTVFAAPIVGWAGMAAVFTAAGFAYLLASKRIFPWEKRADDWAIARVGEDIYWTTKEEIRAVTLWRK</sequence>
<evidence type="ECO:0000256" key="1">
    <source>
        <dbReference type="SAM" id="Phobius"/>
    </source>
</evidence>
<keyword evidence="1" id="KW-0812">Transmembrane</keyword>
<dbReference type="AlphaFoldDB" id="A0A179BKG7"/>
<keyword evidence="1" id="KW-1133">Transmembrane helix</keyword>
<reference evidence="2 3" key="1">
    <citation type="submission" date="2016-04" db="EMBL/GenBank/DDBJ databases">
        <title>Acidithiobacillus ferrooxidans genome sequencing and assembly.</title>
        <authorList>
            <person name="Zhou Z."/>
        </authorList>
    </citation>
    <scope>NUCLEOTIDE SEQUENCE [LARGE SCALE GENOMIC DNA]</scope>
    <source>
        <strain evidence="2 3">BY0502</strain>
    </source>
</reference>
<dbReference type="Proteomes" id="UP000078302">
    <property type="component" value="Unassembled WGS sequence"/>
</dbReference>
<keyword evidence="3" id="KW-1185">Reference proteome</keyword>
<accession>A0A179BKG7</accession>
<proteinExistence type="predicted"/>
<evidence type="ECO:0000313" key="2">
    <source>
        <dbReference type="EMBL" id="OAP92182.1"/>
    </source>
</evidence>
<dbReference type="RefSeq" id="WP_064218489.1">
    <property type="nucleotide sequence ID" value="NZ_LVXZ01000046.1"/>
</dbReference>